<gene>
    <name evidence="2" type="ORF">GCM10022278_14750</name>
</gene>
<proteinExistence type="predicted"/>
<sequence length="209" mass="23713">MRPNNKRLLDPFDKWQGGIALFGLHMIRELSAPIVDLRLRSYDQSLMYVVMALSLMLAGGSAALAETPQATIAFLNPATPDNIFWKKVTRLMRHGADQLGMKLVVSYQSQEDITSRFSYVNAATQVLEGSERPDYLVFLNMRDTGHRILKQAEKAGVKSMIILSDIHEDERRLFGEPREKFRHWIGHLVSDDRQAGYLLADGLLDVAQR</sequence>
<dbReference type="RefSeq" id="WP_344804843.1">
    <property type="nucleotide sequence ID" value="NZ_BAABBO010000007.1"/>
</dbReference>
<keyword evidence="1" id="KW-1133">Transmembrane helix</keyword>
<keyword evidence="3" id="KW-1185">Reference proteome</keyword>
<organism evidence="2 3">
    <name type="scientific">Allohahella marinimesophila</name>
    <dbReference type="NCBI Taxonomy" id="1054972"/>
    <lineage>
        <taxon>Bacteria</taxon>
        <taxon>Pseudomonadati</taxon>
        <taxon>Pseudomonadota</taxon>
        <taxon>Gammaproteobacteria</taxon>
        <taxon>Oceanospirillales</taxon>
        <taxon>Hahellaceae</taxon>
        <taxon>Allohahella</taxon>
    </lineage>
</organism>
<reference evidence="3" key="1">
    <citation type="journal article" date="2019" name="Int. J. Syst. Evol. Microbiol.">
        <title>The Global Catalogue of Microorganisms (GCM) 10K type strain sequencing project: providing services to taxonomists for standard genome sequencing and annotation.</title>
        <authorList>
            <consortium name="The Broad Institute Genomics Platform"/>
            <consortium name="The Broad Institute Genome Sequencing Center for Infectious Disease"/>
            <person name="Wu L."/>
            <person name="Ma J."/>
        </authorList>
    </citation>
    <scope>NUCLEOTIDE SEQUENCE [LARGE SCALE GENOMIC DNA]</scope>
    <source>
        <strain evidence="3">JCM 17555</strain>
    </source>
</reference>
<evidence type="ECO:0008006" key="4">
    <source>
        <dbReference type="Google" id="ProtNLM"/>
    </source>
</evidence>
<dbReference type="SUPFAM" id="SSF53822">
    <property type="entry name" value="Periplasmic binding protein-like I"/>
    <property type="match status" value="1"/>
</dbReference>
<dbReference type="EMBL" id="BAABBO010000007">
    <property type="protein sequence ID" value="GAA3957235.1"/>
    <property type="molecule type" value="Genomic_DNA"/>
</dbReference>
<dbReference type="Proteomes" id="UP001501337">
    <property type="component" value="Unassembled WGS sequence"/>
</dbReference>
<dbReference type="InterPro" id="IPR028082">
    <property type="entry name" value="Peripla_BP_I"/>
</dbReference>
<dbReference type="Gene3D" id="3.40.50.2300">
    <property type="match status" value="1"/>
</dbReference>
<evidence type="ECO:0000313" key="2">
    <source>
        <dbReference type="EMBL" id="GAA3957235.1"/>
    </source>
</evidence>
<evidence type="ECO:0000313" key="3">
    <source>
        <dbReference type="Proteomes" id="UP001501337"/>
    </source>
</evidence>
<keyword evidence="1" id="KW-0472">Membrane</keyword>
<keyword evidence="1" id="KW-0812">Transmembrane</keyword>
<protein>
    <recommendedName>
        <fullName evidence="4">Substrate-binding family protein</fullName>
    </recommendedName>
</protein>
<feature type="transmembrane region" description="Helical" evidence="1">
    <location>
        <begin position="46"/>
        <end position="65"/>
    </location>
</feature>
<evidence type="ECO:0000256" key="1">
    <source>
        <dbReference type="SAM" id="Phobius"/>
    </source>
</evidence>
<comment type="caution">
    <text evidence="2">The sequence shown here is derived from an EMBL/GenBank/DDBJ whole genome shotgun (WGS) entry which is preliminary data.</text>
</comment>
<name>A0ABP7NZL3_9GAMM</name>
<accession>A0ABP7NZL3</accession>